<feature type="compositionally biased region" description="Polar residues" evidence="1">
    <location>
        <begin position="76"/>
        <end position="85"/>
    </location>
</feature>
<keyword evidence="3" id="KW-1185">Reference proteome</keyword>
<dbReference type="AlphaFoldDB" id="A0AAV9S7P9"/>
<reference evidence="2 3" key="1">
    <citation type="submission" date="2021-06" db="EMBL/GenBank/DDBJ databases">
        <authorList>
            <person name="Palmer J.M."/>
        </authorList>
    </citation>
    <scope>NUCLEOTIDE SEQUENCE [LARGE SCALE GENOMIC DNA]</scope>
    <source>
        <strain evidence="2 3">MEX-2019</strain>
        <tissue evidence="2">Muscle</tissue>
    </source>
</reference>
<feature type="compositionally biased region" description="Polar residues" evidence="1">
    <location>
        <begin position="41"/>
        <end position="55"/>
    </location>
</feature>
<protein>
    <submittedName>
        <fullName evidence="2">Uncharacterized protein</fullName>
    </submittedName>
</protein>
<sequence>DQVAGAADSVDDTQTSSPQTPPSAPPGGAQGVPRPAEKHSPSSLSWAVPGASSQWDMPGTPPEGGVQEKSPIDARATSTGSSRCG</sequence>
<feature type="region of interest" description="Disordered" evidence="1">
    <location>
        <begin position="1"/>
        <end position="85"/>
    </location>
</feature>
<evidence type="ECO:0000313" key="3">
    <source>
        <dbReference type="Proteomes" id="UP001311232"/>
    </source>
</evidence>
<organism evidence="2 3">
    <name type="scientific">Crenichthys baileyi</name>
    <name type="common">White River springfish</name>
    <dbReference type="NCBI Taxonomy" id="28760"/>
    <lineage>
        <taxon>Eukaryota</taxon>
        <taxon>Metazoa</taxon>
        <taxon>Chordata</taxon>
        <taxon>Craniata</taxon>
        <taxon>Vertebrata</taxon>
        <taxon>Euteleostomi</taxon>
        <taxon>Actinopterygii</taxon>
        <taxon>Neopterygii</taxon>
        <taxon>Teleostei</taxon>
        <taxon>Neoteleostei</taxon>
        <taxon>Acanthomorphata</taxon>
        <taxon>Ovalentaria</taxon>
        <taxon>Atherinomorphae</taxon>
        <taxon>Cyprinodontiformes</taxon>
        <taxon>Goodeidae</taxon>
        <taxon>Crenichthys</taxon>
    </lineage>
</organism>
<gene>
    <name evidence="2" type="ORF">CRENBAI_009384</name>
</gene>
<evidence type="ECO:0000313" key="2">
    <source>
        <dbReference type="EMBL" id="KAK5617257.1"/>
    </source>
</evidence>
<proteinExistence type="predicted"/>
<name>A0AAV9S7P9_9TELE</name>
<feature type="non-terminal residue" evidence="2">
    <location>
        <position position="1"/>
    </location>
</feature>
<accession>A0AAV9S7P9</accession>
<dbReference type="Proteomes" id="UP001311232">
    <property type="component" value="Unassembled WGS sequence"/>
</dbReference>
<dbReference type="EMBL" id="JAHHUM010000761">
    <property type="protein sequence ID" value="KAK5617257.1"/>
    <property type="molecule type" value="Genomic_DNA"/>
</dbReference>
<evidence type="ECO:0000256" key="1">
    <source>
        <dbReference type="SAM" id="MobiDB-lite"/>
    </source>
</evidence>
<comment type="caution">
    <text evidence="2">The sequence shown here is derived from an EMBL/GenBank/DDBJ whole genome shotgun (WGS) entry which is preliminary data.</text>
</comment>